<dbReference type="InterPro" id="IPR002156">
    <property type="entry name" value="RNaseH_domain"/>
</dbReference>
<dbReference type="OrthoDB" id="1436435at2759"/>
<reference evidence="2" key="1">
    <citation type="submission" date="2020-09" db="EMBL/GenBank/DDBJ databases">
        <title>Genome-Enabled Discovery of Anthraquinone Biosynthesis in Senna tora.</title>
        <authorList>
            <person name="Kang S.-H."/>
            <person name="Pandey R.P."/>
            <person name="Lee C.-M."/>
            <person name="Sim J.-S."/>
            <person name="Jeong J.-T."/>
            <person name="Choi B.-S."/>
            <person name="Jung M."/>
            <person name="Ginzburg D."/>
            <person name="Zhao K."/>
            <person name="Won S.Y."/>
            <person name="Oh T.-J."/>
            <person name="Yu Y."/>
            <person name="Kim N.-H."/>
            <person name="Lee O.R."/>
            <person name="Lee T.-H."/>
            <person name="Bashyal P."/>
            <person name="Kim T.-S."/>
            <person name="Lee W.-H."/>
            <person name="Kawkins C."/>
            <person name="Kim C.-K."/>
            <person name="Kim J.S."/>
            <person name="Ahn B.O."/>
            <person name="Rhee S.Y."/>
            <person name="Sohng J.K."/>
        </authorList>
    </citation>
    <scope>NUCLEOTIDE SEQUENCE</scope>
    <source>
        <tissue evidence="2">Leaf</tissue>
    </source>
</reference>
<evidence type="ECO:0000313" key="3">
    <source>
        <dbReference type="Proteomes" id="UP000634136"/>
    </source>
</evidence>
<proteinExistence type="predicted"/>
<dbReference type="InterPro" id="IPR044730">
    <property type="entry name" value="RNase_H-like_dom_plant"/>
</dbReference>
<dbReference type="InterPro" id="IPR053151">
    <property type="entry name" value="RNase_H-like"/>
</dbReference>
<dbReference type="InterPro" id="IPR036397">
    <property type="entry name" value="RNaseH_sf"/>
</dbReference>
<dbReference type="EMBL" id="JAAIUW010000006">
    <property type="protein sequence ID" value="KAF7826507.1"/>
    <property type="molecule type" value="Genomic_DNA"/>
</dbReference>
<dbReference type="Pfam" id="PF13456">
    <property type="entry name" value="RVT_3"/>
    <property type="match status" value="1"/>
</dbReference>
<dbReference type="SUPFAM" id="SSF53098">
    <property type="entry name" value="Ribonuclease H-like"/>
    <property type="match status" value="1"/>
</dbReference>
<dbReference type="GO" id="GO:0004523">
    <property type="term" value="F:RNA-DNA hybrid ribonuclease activity"/>
    <property type="evidence" value="ECO:0007669"/>
    <property type="project" value="InterPro"/>
</dbReference>
<dbReference type="AlphaFoldDB" id="A0A834WKP7"/>
<dbReference type="Gene3D" id="3.30.420.10">
    <property type="entry name" value="Ribonuclease H-like superfamily/Ribonuclease H"/>
    <property type="match status" value="1"/>
</dbReference>
<evidence type="ECO:0000259" key="1">
    <source>
        <dbReference type="Pfam" id="PF13456"/>
    </source>
</evidence>
<sequence length="126" mass="13949">MNQIYWEILLRSREIFDAWKGDNRKRKKKGFALNIGACGVVDAELWGMSEGLKMAWNHGCRRLCLESDSQLAVNMVVNGVEDSHCAAPLSGHRCPLGLQSLVAQPSEVGVLIDEDMLGQLSFRCGT</sequence>
<dbReference type="PANTHER" id="PTHR47723:SF19">
    <property type="entry name" value="POLYNUCLEOTIDYL TRANSFERASE, RIBONUCLEASE H-LIKE SUPERFAMILY PROTEIN"/>
    <property type="match status" value="1"/>
</dbReference>
<protein>
    <submittedName>
        <fullName evidence="2">Ribonuclease H</fullName>
    </submittedName>
</protein>
<accession>A0A834WKP7</accession>
<organism evidence="2 3">
    <name type="scientific">Senna tora</name>
    <dbReference type="NCBI Taxonomy" id="362788"/>
    <lineage>
        <taxon>Eukaryota</taxon>
        <taxon>Viridiplantae</taxon>
        <taxon>Streptophyta</taxon>
        <taxon>Embryophyta</taxon>
        <taxon>Tracheophyta</taxon>
        <taxon>Spermatophyta</taxon>
        <taxon>Magnoliopsida</taxon>
        <taxon>eudicotyledons</taxon>
        <taxon>Gunneridae</taxon>
        <taxon>Pentapetalae</taxon>
        <taxon>rosids</taxon>
        <taxon>fabids</taxon>
        <taxon>Fabales</taxon>
        <taxon>Fabaceae</taxon>
        <taxon>Caesalpinioideae</taxon>
        <taxon>Cassia clade</taxon>
        <taxon>Senna</taxon>
    </lineage>
</organism>
<dbReference type="PANTHER" id="PTHR47723">
    <property type="entry name" value="OS05G0353850 PROTEIN"/>
    <property type="match status" value="1"/>
</dbReference>
<dbReference type="GO" id="GO:0003676">
    <property type="term" value="F:nucleic acid binding"/>
    <property type="evidence" value="ECO:0007669"/>
    <property type="project" value="InterPro"/>
</dbReference>
<dbReference type="CDD" id="cd06222">
    <property type="entry name" value="RNase_H_like"/>
    <property type="match status" value="1"/>
</dbReference>
<feature type="domain" description="RNase H type-1" evidence="1">
    <location>
        <begin position="40"/>
        <end position="81"/>
    </location>
</feature>
<comment type="caution">
    <text evidence="2">The sequence shown here is derived from an EMBL/GenBank/DDBJ whole genome shotgun (WGS) entry which is preliminary data.</text>
</comment>
<evidence type="ECO:0000313" key="2">
    <source>
        <dbReference type="EMBL" id="KAF7826507.1"/>
    </source>
</evidence>
<gene>
    <name evidence="2" type="ORF">G2W53_017671</name>
</gene>
<keyword evidence="3" id="KW-1185">Reference proteome</keyword>
<dbReference type="Proteomes" id="UP000634136">
    <property type="component" value="Unassembled WGS sequence"/>
</dbReference>
<name>A0A834WKP7_9FABA</name>
<dbReference type="InterPro" id="IPR012337">
    <property type="entry name" value="RNaseH-like_sf"/>
</dbReference>